<keyword evidence="3" id="KW-1185">Reference proteome</keyword>
<feature type="region of interest" description="Disordered" evidence="1">
    <location>
        <begin position="163"/>
        <end position="188"/>
    </location>
</feature>
<gene>
    <name evidence="2" type="ORF">GII31_14480</name>
</gene>
<evidence type="ECO:0008006" key="4">
    <source>
        <dbReference type="Google" id="ProtNLM"/>
    </source>
</evidence>
<dbReference type="SUPFAM" id="SSF63829">
    <property type="entry name" value="Calcium-dependent phosphotriesterase"/>
    <property type="match status" value="1"/>
</dbReference>
<dbReference type="EMBL" id="CP045809">
    <property type="protein sequence ID" value="QHN35897.1"/>
    <property type="molecule type" value="Genomic_DNA"/>
</dbReference>
<protein>
    <recommendedName>
        <fullName evidence="4">Cadherin domain-containing protein</fullName>
    </recommendedName>
</protein>
<dbReference type="Gene3D" id="2.60.40.2810">
    <property type="match status" value="1"/>
</dbReference>
<reference evidence="2" key="1">
    <citation type="journal article" date="2021" name="Nat. Microbiol.">
        <title>Cocultivation of an ultrasmall environmental parasitic bacterium with lytic ability against bacteria associated with wastewater foams.</title>
        <authorList>
            <person name="Batinovic S."/>
            <person name="Rose J.J.A."/>
            <person name="Ratcliffe J."/>
            <person name="Seviour R.J."/>
            <person name="Petrovski S."/>
        </authorList>
    </citation>
    <scope>NUCLEOTIDE SEQUENCE</scope>
    <source>
        <strain evidence="2">CON9</strain>
    </source>
</reference>
<evidence type="ECO:0000313" key="2">
    <source>
        <dbReference type="EMBL" id="QHN35897.1"/>
    </source>
</evidence>
<organism evidence="2 3">
    <name type="scientific">Gordonia pseudamarae</name>
    <dbReference type="NCBI Taxonomy" id="2831662"/>
    <lineage>
        <taxon>Bacteria</taxon>
        <taxon>Bacillati</taxon>
        <taxon>Actinomycetota</taxon>
        <taxon>Actinomycetes</taxon>
        <taxon>Mycobacteriales</taxon>
        <taxon>Gordoniaceae</taxon>
        <taxon>Gordonia</taxon>
    </lineage>
</organism>
<name>A0ABX6IJL0_9ACTN</name>
<accession>A0ABX6IJL0</accession>
<dbReference type="Proteomes" id="UP001059836">
    <property type="component" value="Chromosome"/>
</dbReference>
<evidence type="ECO:0000313" key="3">
    <source>
        <dbReference type="Proteomes" id="UP001059836"/>
    </source>
</evidence>
<evidence type="ECO:0000256" key="1">
    <source>
        <dbReference type="SAM" id="MobiDB-lite"/>
    </source>
</evidence>
<sequence length="898" mass="91721">MAAATTTTTAPVPAPSTSQGLVGALAFLGLLPAGGPVVPAANPAPWTLLWWTQRARSLLNNQSPTAAPTLTPTGDGYTISLGATDPDGDPLTTTITTQPTNGVITPNADGTFTYTPNAGSTAADQFTVTISDSGPHIHGLASILALFTGQNPHTRTVTIHIPETSTPPANQPPVVDPDQEPTVGTPDAVTGSVVVTGLASMVTDPDNDPLIFYTTDTDVVFDDQNPGTFTWTPTTELRHDAAVPGAPHTHTIVITADDGNGGTVDLTVVVPIGPQNTTPTLAISPPSTPTPGSATVTGTITTGDNDSDDLTFTVAGATPTGTNTFITAGGATLVIDPTTGTYTYTPSGAQQLAASYVNATTADLSEIVTLTVDDGHGGTVTESIDAPVSGIILPGGGYLDTQFGPDGTVHQGTATVDPTTGALDTVYITSISPTGTTTIALLGMPFSVINVGPDGTAHQGTFTSDPTTHSPNGFYITSISTTGTTTTTILPGFPSGGMQFSPDGTVHQTTMAIDPNTDETYVTSINPTGTITTALPGSPLGSVQIGPDGTAHQTTMGIDPNTGDYGYRITSISPTGTATTTTLPDYPLGTMQIGPDGTVYQTTGPYDTNTTITSISTTGTTTTTTLPGSPVGGVQIGPDGTIYQTTYGDYSYYITSISTTGTVTTTLPGFLYSVMEIGPDGTVHQVTYTSDPMTGVDTFHITSISTTGTVTTTTLPGYPYSNATQFGPDGTSYQITRSLDPNTDETYVITISPTGTTTTTPLPGAPWGDMLIGPDGAVYQTIHTSDPNTGFTTYHIASISTTGPITTTPLLGEPAGDMQLGPDGTVYRATYTYDFSTGDGTTHITSLSATGTTTTTTVPDRPVGGVQIAADGTVLQFVTDGDVTRLVVIKRADTTALV</sequence>
<dbReference type="Pfam" id="PF17963">
    <property type="entry name" value="Big_9"/>
    <property type="match status" value="1"/>
</dbReference>
<proteinExistence type="predicted"/>